<name>A0A5Q5BFN3_MYCSS</name>
<dbReference type="SUPFAM" id="SSF69118">
    <property type="entry name" value="AhpD-like"/>
    <property type="match status" value="1"/>
</dbReference>
<dbReference type="PANTHER" id="PTHR35446">
    <property type="entry name" value="SI:CH211-175M2.5"/>
    <property type="match status" value="1"/>
</dbReference>
<sequence length="151" mass="16474" precursor="true">MGTRHLHIDKQSPSAYKALIGVSTAVTALAEETGLPRSLVELVNVRVSQLNGCASCLDVHHRRADDAGVSAKQLATVSVWRDTELFDEREQAALRLAEIATTLPDHDTAEREYARARDVLSDDELSAVIWVATTINAFNRVSILSGHTVRA</sequence>
<accession>A0A5Q5BFN3</accession>
<evidence type="ECO:0000259" key="1">
    <source>
        <dbReference type="Pfam" id="PF02627"/>
    </source>
</evidence>
<dbReference type="KEGG" id="mmc:Mmcs_0882"/>
<dbReference type="Pfam" id="PF02627">
    <property type="entry name" value="CMD"/>
    <property type="match status" value="1"/>
</dbReference>
<gene>
    <name evidence="2" type="ordered locus">Mmcs_0882</name>
</gene>
<feature type="domain" description="Carboxymuconolactone decarboxylase-like" evidence="1">
    <location>
        <begin position="13"/>
        <end position="98"/>
    </location>
</feature>
<dbReference type="PANTHER" id="PTHR35446:SF2">
    <property type="entry name" value="CARBOXYMUCONOLACTONE DECARBOXYLASE-LIKE DOMAIN-CONTAINING PROTEIN"/>
    <property type="match status" value="1"/>
</dbReference>
<proteinExistence type="predicted"/>
<dbReference type="Gene3D" id="1.20.1290.10">
    <property type="entry name" value="AhpD-like"/>
    <property type="match status" value="1"/>
</dbReference>
<keyword evidence="2" id="KW-0560">Oxidoreductase</keyword>
<dbReference type="InterPro" id="IPR029032">
    <property type="entry name" value="AhpD-like"/>
</dbReference>
<dbReference type="AlphaFoldDB" id="A0A5Q5BFN3"/>
<protein>
    <submittedName>
        <fullName evidence="2">Alkylhydroperoxidase AhpD core</fullName>
    </submittedName>
</protein>
<evidence type="ECO:0000313" key="2">
    <source>
        <dbReference type="EMBL" id="ABG06998.1"/>
    </source>
</evidence>
<dbReference type="GO" id="GO:0051920">
    <property type="term" value="F:peroxiredoxin activity"/>
    <property type="evidence" value="ECO:0007669"/>
    <property type="project" value="InterPro"/>
</dbReference>
<dbReference type="EMBL" id="CP000384">
    <property type="protein sequence ID" value="ABG06998.1"/>
    <property type="molecule type" value="Genomic_DNA"/>
</dbReference>
<organism evidence="2">
    <name type="scientific">Mycobacterium sp. (strain MCS)</name>
    <dbReference type="NCBI Taxonomy" id="164756"/>
    <lineage>
        <taxon>Bacteria</taxon>
        <taxon>Bacillati</taxon>
        <taxon>Actinomycetota</taxon>
        <taxon>Actinomycetes</taxon>
        <taxon>Mycobacteriales</taxon>
        <taxon>Mycobacteriaceae</taxon>
        <taxon>Mycobacterium</taxon>
    </lineage>
</organism>
<reference evidence="2" key="1">
    <citation type="submission" date="2006-06" db="EMBL/GenBank/DDBJ databases">
        <title>Complete sequence of chromosome of Mycobacterium sp. MCS.</title>
        <authorList>
            <consortium name="US DOE Joint Genome Institute"/>
            <person name="Copeland A."/>
            <person name="Lucas S."/>
            <person name="Lapidus A."/>
            <person name="Barry K."/>
            <person name="Detter J.C."/>
            <person name="Glavina del Rio T."/>
            <person name="Hammon N."/>
            <person name="Israni S."/>
            <person name="Dalin E."/>
            <person name="Tice H."/>
            <person name="Pitluck S."/>
            <person name="Martinez M."/>
            <person name="Schmutz J."/>
            <person name="Larimer F."/>
            <person name="Land M."/>
            <person name="Hauser L."/>
            <person name="Kyrpides N."/>
            <person name="Kim E."/>
            <person name="Miller C.D."/>
            <person name="Hughes J.E."/>
            <person name="Anderson A.J."/>
            <person name="Sims R.C."/>
            <person name="Richardson P."/>
        </authorList>
    </citation>
    <scope>NUCLEOTIDE SEQUENCE [LARGE SCALE GENOMIC DNA]</scope>
    <source>
        <strain evidence="2">MCS</strain>
    </source>
</reference>
<keyword evidence="2" id="KW-0575">Peroxidase</keyword>
<dbReference type="InterPro" id="IPR004675">
    <property type="entry name" value="AhpD_core"/>
</dbReference>
<dbReference type="InterPro" id="IPR003779">
    <property type="entry name" value="CMD-like"/>
</dbReference>
<dbReference type="NCBIfam" id="TIGR00778">
    <property type="entry name" value="ahpD_dom"/>
    <property type="match status" value="1"/>
</dbReference>